<feature type="compositionally biased region" description="Pro residues" evidence="1">
    <location>
        <begin position="32"/>
        <end position="45"/>
    </location>
</feature>
<organism evidence="3 4">
    <name type="scientific">Dipteronia dyeriana</name>
    <dbReference type="NCBI Taxonomy" id="168575"/>
    <lineage>
        <taxon>Eukaryota</taxon>
        <taxon>Viridiplantae</taxon>
        <taxon>Streptophyta</taxon>
        <taxon>Embryophyta</taxon>
        <taxon>Tracheophyta</taxon>
        <taxon>Spermatophyta</taxon>
        <taxon>Magnoliopsida</taxon>
        <taxon>eudicotyledons</taxon>
        <taxon>Gunneridae</taxon>
        <taxon>Pentapetalae</taxon>
        <taxon>rosids</taxon>
        <taxon>malvids</taxon>
        <taxon>Sapindales</taxon>
        <taxon>Sapindaceae</taxon>
        <taxon>Hippocastanoideae</taxon>
        <taxon>Acereae</taxon>
        <taxon>Dipteronia</taxon>
    </lineage>
</organism>
<dbReference type="Proteomes" id="UP001280121">
    <property type="component" value="Unassembled WGS sequence"/>
</dbReference>
<keyword evidence="2" id="KW-0732">Signal</keyword>
<dbReference type="Pfam" id="PF06830">
    <property type="entry name" value="Root_cap"/>
    <property type="match status" value="1"/>
</dbReference>
<dbReference type="AlphaFoldDB" id="A0AAE0CVH6"/>
<name>A0AAE0CVH6_9ROSI</name>
<keyword evidence="4" id="KW-1185">Reference proteome</keyword>
<feature type="signal peptide" evidence="2">
    <location>
        <begin position="1"/>
        <end position="22"/>
    </location>
</feature>
<dbReference type="EMBL" id="JANJYI010000001">
    <property type="protein sequence ID" value="KAK2665006.1"/>
    <property type="molecule type" value="Genomic_DNA"/>
</dbReference>
<evidence type="ECO:0000256" key="1">
    <source>
        <dbReference type="SAM" id="MobiDB-lite"/>
    </source>
</evidence>
<evidence type="ECO:0000313" key="3">
    <source>
        <dbReference type="EMBL" id="KAK2665006.1"/>
    </source>
</evidence>
<reference evidence="3" key="1">
    <citation type="journal article" date="2023" name="Plant J.">
        <title>Genome sequences and population genomics provide insights into the demographic history, inbreeding, and mutation load of two 'living fossil' tree species of Dipteronia.</title>
        <authorList>
            <person name="Feng Y."/>
            <person name="Comes H.P."/>
            <person name="Chen J."/>
            <person name="Zhu S."/>
            <person name="Lu R."/>
            <person name="Zhang X."/>
            <person name="Li P."/>
            <person name="Qiu J."/>
            <person name="Olsen K.M."/>
            <person name="Qiu Y."/>
        </authorList>
    </citation>
    <scope>NUCLEOTIDE SEQUENCE</scope>
    <source>
        <strain evidence="3">KIB01</strain>
    </source>
</reference>
<sequence>MAHFKAHFVVPILLMMLLALEATPMPSTHYYPTPPTPNPATPIPSTPDLTPPSLQLPPHQRQHLLLHIGLCLQSLLPGLQLKLGLHLLRNLQLPLGLRLPRLLQCLQLPLDLYLQHPHHPLLQLLLLQHHLLIPLLLLQRQKPKQQQPDAETTTISSVKTIQHMEHVFPKSCPGVCEVDCVTCKPVCRCDKPGAVRQYPHFIGGDGITFYFHGKKDKDFYLVSDSDLHINAHFIGYVTRFNMGAKMPVMGDYRDFQTFGLFTTDCAVAQFNDGIDNEELVSVLALPSMRCGSGINGKGVVCKR</sequence>
<dbReference type="PANTHER" id="PTHR31656">
    <property type="entry name" value="ROOT CAP DOMAIN-CONTAINING PROTEIN"/>
    <property type="match status" value="1"/>
</dbReference>
<proteinExistence type="predicted"/>
<comment type="caution">
    <text evidence="3">The sequence shown here is derived from an EMBL/GenBank/DDBJ whole genome shotgun (WGS) entry which is preliminary data.</text>
</comment>
<evidence type="ECO:0000256" key="2">
    <source>
        <dbReference type="SAM" id="SignalP"/>
    </source>
</evidence>
<feature type="chain" id="PRO_5042027367" evidence="2">
    <location>
        <begin position="23"/>
        <end position="303"/>
    </location>
</feature>
<dbReference type="InterPro" id="IPR009646">
    <property type="entry name" value="Root_cap"/>
</dbReference>
<protein>
    <submittedName>
        <fullName evidence="3">Uncharacterized protein</fullName>
    </submittedName>
</protein>
<feature type="region of interest" description="Disordered" evidence="1">
    <location>
        <begin position="30"/>
        <end position="56"/>
    </location>
</feature>
<accession>A0AAE0CVH6</accession>
<gene>
    <name evidence="3" type="ORF">Ddye_003580</name>
</gene>
<evidence type="ECO:0000313" key="4">
    <source>
        <dbReference type="Proteomes" id="UP001280121"/>
    </source>
</evidence>